<gene>
    <name evidence="2" type="ORF">ISU02_16030</name>
</gene>
<dbReference type="InterPro" id="IPR042047">
    <property type="entry name" value="SleB_dom1"/>
</dbReference>
<organism evidence="2 3">
    <name type="scientific">Fusibacter ferrireducens</name>
    <dbReference type="NCBI Taxonomy" id="2785058"/>
    <lineage>
        <taxon>Bacteria</taxon>
        <taxon>Bacillati</taxon>
        <taxon>Bacillota</taxon>
        <taxon>Clostridia</taxon>
        <taxon>Eubacteriales</taxon>
        <taxon>Eubacteriales Family XII. Incertae Sedis</taxon>
        <taxon>Fusibacter</taxon>
    </lineage>
</organism>
<keyword evidence="2" id="KW-0378">Hydrolase</keyword>
<evidence type="ECO:0000259" key="1">
    <source>
        <dbReference type="Pfam" id="PF07486"/>
    </source>
</evidence>
<evidence type="ECO:0000313" key="2">
    <source>
        <dbReference type="EMBL" id="MBF4694621.1"/>
    </source>
</evidence>
<evidence type="ECO:0000313" key="3">
    <source>
        <dbReference type="Proteomes" id="UP000614200"/>
    </source>
</evidence>
<sequence>MMDAPTVVIDDRVYAPLNFLMERFPATFAWNDSNLTLTIQSDQFEWDETDPIVIPYTDEDLLWLARIVNVESSDSSMDMKLAIANVVLNRVKSSNFPSTVYDVIYQEGKYKQFPPAHRESFLTLQPSKNSIVAAKKALTGENNVGECLYFNNRPFSSKADDLYIIIDGEYFYE</sequence>
<dbReference type="EMBL" id="JADKNH010000010">
    <property type="protein sequence ID" value="MBF4694621.1"/>
    <property type="molecule type" value="Genomic_DNA"/>
</dbReference>
<dbReference type="Gene3D" id="1.10.10.2520">
    <property type="entry name" value="Cell wall hydrolase SleB, domain 1"/>
    <property type="match status" value="1"/>
</dbReference>
<dbReference type="GO" id="GO:0016787">
    <property type="term" value="F:hydrolase activity"/>
    <property type="evidence" value="ECO:0007669"/>
    <property type="project" value="UniProtKB-KW"/>
</dbReference>
<name>A0ABR9ZXE4_9FIRM</name>
<feature type="domain" description="Cell wall hydrolase SleB" evidence="1">
    <location>
        <begin position="79"/>
        <end position="155"/>
    </location>
</feature>
<keyword evidence="3" id="KW-1185">Reference proteome</keyword>
<dbReference type="InterPro" id="IPR011105">
    <property type="entry name" value="Cell_wall_hydrolase_SleB"/>
</dbReference>
<reference evidence="2 3" key="1">
    <citation type="submission" date="2020-11" db="EMBL/GenBank/DDBJ databases">
        <title>Fusibacter basophilias sp. nov.</title>
        <authorList>
            <person name="Qiu D."/>
        </authorList>
    </citation>
    <scope>NUCLEOTIDE SEQUENCE [LARGE SCALE GENOMIC DNA]</scope>
    <source>
        <strain evidence="2 3">Q10-2</strain>
    </source>
</reference>
<proteinExistence type="predicted"/>
<dbReference type="Proteomes" id="UP000614200">
    <property type="component" value="Unassembled WGS sequence"/>
</dbReference>
<dbReference type="Pfam" id="PF07486">
    <property type="entry name" value="Hydrolase_2"/>
    <property type="match status" value="1"/>
</dbReference>
<protein>
    <submittedName>
        <fullName evidence="2">Cell wall hydrolase</fullName>
    </submittedName>
</protein>
<accession>A0ABR9ZXE4</accession>
<comment type="caution">
    <text evidence="2">The sequence shown here is derived from an EMBL/GenBank/DDBJ whole genome shotgun (WGS) entry which is preliminary data.</text>
</comment>